<feature type="compositionally biased region" description="Basic and acidic residues" evidence="1">
    <location>
        <begin position="60"/>
        <end position="79"/>
    </location>
</feature>
<organism evidence="2 3">
    <name type="scientific">Lottia gigantea</name>
    <name type="common">Giant owl limpet</name>
    <dbReference type="NCBI Taxonomy" id="225164"/>
    <lineage>
        <taxon>Eukaryota</taxon>
        <taxon>Metazoa</taxon>
        <taxon>Spiralia</taxon>
        <taxon>Lophotrochozoa</taxon>
        <taxon>Mollusca</taxon>
        <taxon>Gastropoda</taxon>
        <taxon>Patellogastropoda</taxon>
        <taxon>Lottioidea</taxon>
        <taxon>Lottiidae</taxon>
        <taxon>Lottia</taxon>
    </lineage>
</organism>
<evidence type="ECO:0000313" key="2">
    <source>
        <dbReference type="EMBL" id="ESO85589.1"/>
    </source>
</evidence>
<dbReference type="CTD" id="20236567"/>
<sequence>MESDNENRKLKSKLSSSTEYRRKQKVNDPEKYEKYLTYQKEQGKKNRSELKKRLNKSKPSKKDVETQEKIKLQNRIRQEKFRRKKQNKTKQKSTSTSSSALIKVSFKHVTCQEKVNQNEKGRTDK</sequence>
<protein>
    <submittedName>
        <fullName evidence="2">Uncharacterized protein</fullName>
    </submittedName>
</protein>
<evidence type="ECO:0000256" key="1">
    <source>
        <dbReference type="SAM" id="MobiDB-lite"/>
    </source>
</evidence>
<feature type="compositionally biased region" description="Basic and acidic residues" evidence="1">
    <location>
        <begin position="116"/>
        <end position="125"/>
    </location>
</feature>
<feature type="region of interest" description="Disordered" evidence="1">
    <location>
        <begin position="1"/>
        <end position="125"/>
    </location>
</feature>
<dbReference type="EMBL" id="KB203274">
    <property type="protein sequence ID" value="ESO85589.1"/>
    <property type="molecule type" value="Genomic_DNA"/>
</dbReference>
<feature type="compositionally biased region" description="Basic and acidic residues" evidence="1">
    <location>
        <begin position="19"/>
        <end position="34"/>
    </location>
</feature>
<dbReference type="RefSeq" id="XP_009063830.1">
    <property type="nucleotide sequence ID" value="XM_009065582.1"/>
</dbReference>
<dbReference type="GeneID" id="20236567"/>
<dbReference type="HOGENOM" id="CLU_1995196_0_0_1"/>
<name>V4B9I3_LOTGI</name>
<feature type="compositionally biased region" description="Basic and acidic residues" evidence="1">
    <location>
        <begin position="41"/>
        <end position="52"/>
    </location>
</feature>
<dbReference type="AlphaFoldDB" id="V4B9I3"/>
<dbReference type="Proteomes" id="UP000030746">
    <property type="component" value="Unassembled WGS sequence"/>
</dbReference>
<accession>V4B9I3</accession>
<reference evidence="2 3" key="1">
    <citation type="journal article" date="2013" name="Nature">
        <title>Insights into bilaterian evolution from three spiralian genomes.</title>
        <authorList>
            <person name="Simakov O."/>
            <person name="Marletaz F."/>
            <person name="Cho S.J."/>
            <person name="Edsinger-Gonzales E."/>
            <person name="Havlak P."/>
            <person name="Hellsten U."/>
            <person name="Kuo D.H."/>
            <person name="Larsson T."/>
            <person name="Lv J."/>
            <person name="Arendt D."/>
            <person name="Savage R."/>
            <person name="Osoegawa K."/>
            <person name="de Jong P."/>
            <person name="Grimwood J."/>
            <person name="Chapman J.A."/>
            <person name="Shapiro H."/>
            <person name="Aerts A."/>
            <person name="Otillar R.P."/>
            <person name="Terry A.Y."/>
            <person name="Boore J.L."/>
            <person name="Grigoriev I.V."/>
            <person name="Lindberg D.R."/>
            <person name="Seaver E.C."/>
            <person name="Weisblat D.A."/>
            <person name="Putnam N.H."/>
            <person name="Rokhsar D.S."/>
        </authorList>
    </citation>
    <scope>NUCLEOTIDE SEQUENCE [LARGE SCALE GENOMIC DNA]</scope>
</reference>
<proteinExistence type="predicted"/>
<evidence type="ECO:0000313" key="3">
    <source>
        <dbReference type="Proteomes" id="UP000030746"/>
    </source>
</evidence>
<gene>
    <name evidence="2" type="ORF">LOTGIDRAFT_155078</name>
</gene>
<keyword evidence="3" id="KW-1185">Reference proteome</keyword>
<dbReference type="KEGG" id="lgi:LOTGIDRAFT_155078"/>
<feature type="compositionally biased region" description="Basic residues" evidence="1">
    <location>
        <begin position="80"/>
        <end position="91"/>
    </location>
</feature>